<name>A0A5J6LIT6_9GAMM</name>
<organism evidence="3 4">
    <name type="scientific">Nitrincola iocasae</name>
    <dbReference type="NCBI Taxonomy" id="2614693"/>
    <lineage>
        <taxon>Bacteria</taxon>
        <taxon>Pseudomonadati</taxon>
        <taxon>Pseudomonadota</taxon>
        <taxon>Gammaproteobacteria</taxon>
        <taxon>Oceanospirillales</taxon>
        <taxon>Oceanospirillaceae</taxon>
        <taxon>Nitrincola</taxon>
    </lineage>
</organism>
<dbReference type="InterPro" id="IPR004629">
    <property type="entry name" value="WecG_TagA_CpsF"/>
</dbReference>
<evidence type="ECO:0000256" key="2">
    <source>
        <dbReference type="ARBA" id="ARBA00022679"/>
    </source>
</evidence>
<dbReference type="AlphaFoldDB" id="A0A5J6LIT6"/>
<keyword evidence="2 3" id="KW-0808">Transferase</keyword>
<evidence type="ECO:0000256" key="1">
    <source>
        <dbReference type="ARBA" id="ARBA00022676"/>
    </source>
</evidence>
<dbReference type="GO" id="GO:0016758">
    <property type="term" value="F:hexosyltransferase activity"/>
    <property type="evidence" value="ECO:0007669"/>
    <property type="project" value="TreeGrafter"/>
</dbReference>
<dbReference type="Proteomes" id="UP000325606">
    <property type="component" value="Chromosome"/>
</dbReference>
<dbReference type="CDD" id="cd06533">
    <property type="entry name" value="Glyco_transf_WecG_TagA"/>
    <property type="match status" value="1"/>
</dbReference>
<reference evidence="3 4" key="1">
    <citation type="submission" date="2019-09" db="EMBL/GenBank/DDBJ databases">
        <title>Nitrincola iocasae sp. nov., a bacterium isolated from the sediment collected at a cold seep field in South China Sea.</title>
        <authorList>
            <person name="Zhang H."/>
            <person name="Wang H."/>
            <person name="Li C."/>
        </authorList>
    </citation>
    <scope>NUCLEOTIDE SEQUENCE [LARGE SCALE GENOMIC DNA]</scope>
    <source>
        <strain evidence="3 4">KXZD1103</strain>
    </source>
</reference>
<accession>A0A5J6LIT6</accession>
<dbReference type="PANTHER" id="PTHR34136">
    <property type="match status" value="1"/>
</dbReference>
<sequence length="329" mass="36254">MPFDAVTLDQACDRVFAAIRERQRCFISTPNLNFVISASDDEVFSQSVMLSNLNLADGMPLIWAARWLKLPISERVAGSSLFDELVIRSSVNRPLRVFFFGGDPGVAEKASAVLNGRSDHAVCCGFLDPGRGDVTSMSTPEILAQINAAEADFLVVSLGAKKGQAWIMHNLDALQVPVVSHLGAVVNFVAGTVRRAPLIWQKVGLEWLWRITEEPHLWKRYWNDGIMAVRLFARLLPLRFKRCPPAHGSVTTEYDTDMGMHLVLSGRPSHPEMERLYNFVNEFLQVSSCVELDVQQACVDDAEIAALIKVLSTVCSAGGIKLKVLGESG</sequence>
<dbReference type="Pfam" id="PF03808">
    <property type="entry name" value="Glyco_tran_WecG"/>
    <property type="match status" value="1"/>
</dbReference>
<protein>
    <submittedName>
        <fullName evidence="3">WecB/TagA/CpsF family glycosyltransferase</fullName>
    </submittedName>
</protein>
<gene>
    <name evidence="3" type="ORF">F5I99_06895</name>
</gene>
<dbReference type="EMBL" id="CP044222">
    <property type="protein sequence ID" value="QEW08519.1"/>
    <property type="molecule type" value="Genomic_DNA"/>
</dbReference>
<evidence type="ECO:0000313" key="3">
    <source>
        <dbReference type="EMBL" id="QEW08519.1"/>
    </source>
</evidence>
<proteinExistence type="predicted"/>
<keyword evidence="4" id="KW-1185">Reference proteome</keyword>
<evidence type="ECO:0000313" key="4">
    <source>
        <dbReference type="Proteomes" id="UP000325606"/>
    </source>
</evidence>
<dbReference type="KEGG" id="nik:F5I99_06895"/>
<dbReference type="PANTHER" id="PTHR34136:SF1">
    <property type="entry name" value="UDP-N-ACETYL-D-MANNOSAMINURONIC ACID TRANSFERASE"/>
    <property type="match status" value="1"/>
</dbReference>
<keyword evidence="1" id="KW-0328">Glycosyltransferase</keyword>
<dbReference type="NCBIfam" id="TIGR00696">
    <property type="entry name" value="wecG_tagA_cpsF"/>
    <property type="match status" value="1"/>
</dbReference>